<keyword evidence="8" id="KW-1185">Reference proteome</keyword>
<dbReference type="STRING" id="35525.A0A165A1C8"/>
<evidence type="ECO:0000256" key="1">
    <source>
        <dbReference type="ARBA" id="ARBA00022598"/>
    </source>
</evidence>
<evidence type="ECO:0000313" key="7">
    <source>
        <dbReference type="EMBL" id="KZS17070.1"/>
    </source>
</evidence>
<dbReference type="PANTHER" id="PTHR11922:SF2">
    <property type="entry name" value="GMP SYNTHASE [GLUTAMINE-HYDROLYZING]"/>
    <property type="match status" value="1"/>
</dbReference>
<dbReference type="AlphaFoldDB" id="A0A165A1C8"/>
<dbReference type="GO" id="GO:0003921">
    <property type="term" value="F:GMP synthase activity"/>
    <property type="evidence" value="ECO:0007669"/>
    <property type="project" value="TreeGrafter"/>
</dbReference>
<sequence length="302" mass="33865">MEIYSTIFSFPGRHPPTKPWESDHCVESDILALETPDAFLLQQGYKAIIISGGSNSVYAVDASLYDPAIFRLRLPVLGICYGKQRLNKELGGFTLEKREQQFNDYIRCTVGRDKILLMLVSGGVDFAVCAALLQGDDSTRVQAIHIENGFLRKDESEQVITSLQQLVVNPRVVEASLTFHDASTNVLGHQSLSLCRTENHHNDSEIVRQLRLHGRVVEPLQDFHKDEVRALGRELVAKEYALLNRIEFATSEEERLLPEELSSHNQNVATLLPVRTVRVLVIMANGLSRISTTIAPPTHRLT</sequence>
<evidence type="ECO:0000256" key="2">
    <source>
        <dbReference type="ARBA" id="ARBA00022741"/>
    </source>
</evidence>
<keyword evidence="2" id="KW-0547">Nucleotide-binding</keyword>
<proteinExistence type="predicted"/>
<evidence type="ECO:0000259" key="6">
    <source>
        <dbReference type="Pfam" id="PF00117"/>
    </source>
</evidence>
<evidence type="ECO:0000256" key="4">
    <source>
        <dbReference type="ARBA" id="ARBA00022755"/>
    </source>
</evidence>
<accession>A0A165A1C8</accession>
<evidence type="ECO:0000313" key="8">
    <source>
        <dbReference type="Proteomes" id="UP000076858"/>
    </source>
</evidence>
<organism evidence="7 8">
    <name type="scientific">Daphnia magna</name>
    <dbReference type="NCBI Taxonomy" id="35525"/>
    <lineage>
        <taxon>Eukaryota</taxon>
        <taxon>Metazoa</taxon>
        <taxon>Ecdysozoa</taxon>
        <taxon>Arthropoda</taxon>
        <taxon>Crustacea</taxon>
        <taxon>Branchiopoda</taxon>
        <taxon>Diplostraca</taxon>
        <taxon>Cladocera</taxon>
        <taxon>Anomopoda</taxon>
        <taxon>Daphniidae</taxon>
        <taxon>Daphnia</taxon>
    </lineage>
</organism>
<keyword evidence="1" id="KW-0436">Ligase</keyword>
<dbReference type="PANTHER" id="PTHR11922">
    <property type="entry name" value="GMP SYNTHASE-RELATED"/>
    <property type="match status" value="1"/>
</dbReference>
<evidence type="ECO:0000256" key="3">
    <source>
        <dbReference type="ARBA" id="ARBA00022749"/>
    </source>
</evidence>
<keyword evidence="4" id="KW-0658">Purine biosynthesis</keyword>
<dbReference type="InterPro" id="IPR017926">
    <property type="entry name" value="GATASE"/>
</dbReference>
<reference evidence="7 8" key="1">
    <citation type="submission" date="2016-03" db="EMBL/GenBank/DDBJ databases">
        <title>EvidentialGene: Evidence-directed Construction of Genes on Genomes.</title>
        <authorList>
            <person name="Gilbert D.G."/>
            <person name="Choi J.-H."/>
            <person name="Mockaitis K."/>
            <person name="Colbourne J."/>
            <person name="Pfrender M."/>
        </authorList>
    </citation>
    <scope>NUCLEOTIDE SEQUENCE [LARGE SCALE GENOMIC DNA]</scope>
    <source>
        <strain evidence="7 8">Xinb3</strain>
        <tissue evidence="7">Complete organism</tissue>
    </source>
</reference>
<dbReference type="InterPro" id="IPR029062">
    <property type="entry name" value="Class_I_gatase-like"/>
</dbReference>
<dbReference type="Proteomes" id="UP000076858">
    <property type="component" value="Unassembled WGS sequence"/>
</dbReference>
<name>A0A165A1C8_9CRUS</name>
<dbReference type="SUPFAM" id="SSF52402">
    <property type="entry name" value="Adenine nucleotide alpha hydrolases-like"/>
    <property type="match status" value="1"/>
</dbReference>
<dbReference type="SUPFAM" id="SSF52317">
    <property type="entry name" value="Class I glutamine amidotransferase-like"/>
    <property type="match status" value="1"/>
</dbReference>
<protein>
    <submittedName>
        <fullName evidence="7">Putative GMP synthase</fullName>
    </submittedName>
</protein>
<dbReference type="Gene3D" id="3.40.50.620">
    <property type="entry name" value="HUPs"/>
    <property type="match status" value="2"/>
</dbReference>
<comment type="caution">
    <text evidence="7">The sequence shown here is derived from an EMBL/GenBank/DDBJ whole genome shotgun (WGS) entry which is preliminary data.</text>
</comment>
<evidence type="ECO:0000256" key="5">
    <source>
        <dbReference type="ARBA" id="ARBA00022840"/>
    </source>
</evidence>
<keyword evidence="3" id="KW-0332">GMP biosynthesis</keyword>
<dbReference type="GO" id="GO:0005524">
    <property type="term" value="F:ATP binding"/>
    <property type="evidence" value="ECO:0007669"/>
    <property type="project" value="UniProtKB-KW"/>
</dbReference>
<feature type="domain" description="Glutamine amidotransferase" evidence="6">
    <location>
        <begin position="28"/>
        <end position="127"/>
    </location>
</feature>
<dbReference type="GO" id="GO:0005829">
    <property type="term" value="C:cytosol"/>
    <property type="evidence" value="ECO:0007669"/>
    <property type="project" value="TreeGrafter"/>
</dbReference>
<dbReference type="EMBL" id="LRGB01000666">
    <property type="protein sequence ID" value="KZS17070.1"/>
    <property type="molecule type" value="Genomic_DNA"/>
</dbReference>
<dbReference type="Pfam" id="PF00117">
    <property type="entry name" value="GATase"/>
    <property type="match status" value="1"/>
</dbReference>
<dbReference type="InterPro" id="IPR014729">
    <property type="entry name" value="Rossmann-like_a/b/a_fold"/>
</dbReference>
<keyword evidence="5" id="KW-0067">ATP-binding</keyword>
<gene>
    <name evidence="7" type="ORF">APZ42_017087</name>
</gene>
<dbReference type="OrthoDB" id="1724632at2759"/>